<organism evidence="1 2">
    <name type="scientific">Cirrhinus mrigala</name>
    <name type="common">Mrigala</name>
    <dbReference type="NCBI Taxonomy" id="683832"/>
    <lineage>
        <taxon>Eukaryota</taxon>
        <taxon>Metazoa</taxon>
        <taxon>Chordata</taxon>
        <taxon>Craniata</taxon>
        <taxon>Vertebrata</taxon>
        <taxon>Euteleostomi</taxon>
        <taxon>Actinopterygii</taxon>
        <taxon>Neopterygii</taxon>
        <taxon>Teleostei</taxon>
        <taxon>Ostariophysi</taxon>
        <taxon>Cypriniformes</taxon>
        <taxon>Cyprinidae</taxon>
        <taxon>Labeoninae</taxon>
        <taxon>Labeonini</taxon>
        <taxon>Cirrhinus</taxon>
    </lineage>
</organism>
<sequence length="52" mass="5866">MANSCLPLSAGEDTFKVKAMKKQIHELLEQQAEVRERRAVLESSRANAHKSK</sequence>
<evidence type="ECO:0000313" key="2">
    <source>
        <dbReference type="Proteomes" id="UP001529510"/>
    </source>
</evidence>
<proteinExistence type="predicted"/>
<gene>
    <name evidence="1" type="ORF">M9458_050868</name>
</gene>
<name>A0ABD0MX61_CIRMR</name>
<protein>
    <submittedName>
        <fullName evidence="1">Uncharacterized protein</fullName>
    </submittedName>
</protein>
<evidence type="ECO:0000313" key="1">
    <source>
        <dbReference type="EMBL" id="KAL0153838.1"/>
    </source>
</evidence>
<comment type="caution">
    <text evidence="1">The sequence shown here is derived from an EMBL/GenBank/DDBJ whole genome shotgun (WGS) entry which is preliminary data.</text>
</comment>
<reference evidence="1 2" key="1">
    <citation type="submission" date="2024-05" db="EMBL/GenBank/DDBJ databases">
        <title>Genome sequencing and assembly of Indian major carp, Cirrhinus mrigala (Hamilton, 1822).</title>
        <authorList>
            <person name="Mohindra V."/>
            <person name="Chowdhury L.M."/>
            <person name="Lal K."/>
            <person name="Jena J.K."/>
        </authorList>
    </citation>
    <scope>NUCLEOTIDE SEQUENCE [LARGE SCALE GENOMIC DNA]</scope>
    <source>
        <strain evidence="1">CM1030</strain>
        <tissue evidence="1">Blood</tissue>
    </source>
</reference>
<accession>A0ABD0MX61</accession>
<keyword evidence="2" id="KW-1185">Reference proteome</keyword>
<feature type="non-terminal residue" evidence="1">
    <location>
        <position position="52"/>
    </location>
</feature>
<dbReference type="EMBL" id="JAMKFB020000072">
    <property type="protein sequence ID" value="KAL0153838.1"/>
    <property type="molecule type" value="Genomic_DNA"/>
</dbReference>
<dbReference type="Proteomes" id="UP001529510">
    <property type="component" value="Unassembled WGS sequence"/>
</dbReference>
<dbReference type="AlphaFoldDB" id="A0ABD0MX61"/>